<evidence type="ECO:0000313" key="1">
    <source>
        <dbReference type="EMBL" id="MFC5602440.1"/>
    </source>
</evidence>
<reference evidence="2" key="1">
    <citation type="journal article" date="2019" name="Int. J. Syst. Evol. Microbiol.">
        <title>The Global Catalogue of Microorganisms (GCM) 10K type strain sequencing project: providing services to taxonomists for standard genome sequencing and annotation.</title>
        <authorList>
            <consortium name="The Broad Institute Genomics Platform"/>
            <consortium name="The Broad Institute Genome Sequencing Center for Infectious Disease"/>
            <person name="Wu L."/>
            <person name="Ma J."/>
        </authorList>
    </citation>
    <scope>NUCLEOTIDE SEQUENCE [LARGE SCALE GENOMIC DNA]</scope>
    <source>
        <strain evidence="2">KACC 11299</strain>
    </source>
</reference>
<keyword evidence="2" id="KW-1185">Reference proteome</keyword>
<proteinExistence type="predicted"/>
<accession>A0ABW0TVE3</accession>
<sequence length="114" mass="13172">MDKRMTEIELVNHYKGLDVREHIEELILNETESYSFPEMQVEMFMTVFEKSSLKPEVYNVLLDFCYSVSGLLVLPNVSNMVNRWESLQISTAYKALLQAKSDNEVLSIFGLQDG</sequence>
<name>A0ABW0TVE3_9BACL</name>
<organism evidence="1 2">
    <name type="scientific">Sporosarcina koreensis</name>
    <dbReference type="NCBI Taxonomy" id="334735"/>
    <lineage>
        <taxon>Bacteria</taxon>
        <taxon>Bacillati</taxon>
        <taxon>Bacillota</taxon>
        <taxon>Bacilli</taxon>
        <taxon>Bacillales</taxon>
        <taxon>Caryophanaceae</taxon>
        <taxon>Sporosarcina</taxon>
    </lineage>
</organism>
<dbReference type="Proteomes" id="UP001596071">
    <property type="component" value="Unassembled WGS sequence"/>
</dbReference>
<gene>
    <name evidence="1" type="ORF">ACFPTP_04340</name>
</gene>
<evidence type="ECO:0000313" key="2">
    <source>
        <dbReference type="Proteomes" id="UP001596071"/>
    </source>
</evidence>
<protein>
    <submittedName>
        <fullName evidence="1">Uncharacterized protein</fullName>
    </submittedName>
</protein>
<dbReference type="RefSeq" id="WP_381442527.1">
    <property type="nucleotide sequence ID" value="NZ_JBHSNP010000009.1"/>
</dbReference>
<comment type="caution">
    <text evidence="1">The sequence shown here is derived from an EMBL/GenBank/DDBJ whole genome shotgun (WGS) entry which is preliminary data.</text>
</comment>
<dbReference type="EMBL" id="JBHSNP010000009">
    <property type="protein sequence ID" value="MFC5602440.1"/>
    <property type="molecule type" value="Genomic_DNA"/>
</dbReference>